<protein>
    <submittedName>
        <fullName evidence="1">Uncharacterized protein</fullName>
    </submittedName>
</protein>
<dbReference type="Proteomes" id="UP000014629">
    <property type="component" value="Unassembled WGS sequence"/>
</dbReference>
<keyword evidence="2" id="KW-1185">Reference proteome</keyword>
<sequence length="252" mass="27541">MQGDAGEVDGAAVPAGRLVRSGLVGDPLLTDCGVPLTDCRVLLTDRHLLRTGRRVLLGGRRLALGGRRLLRTGLDLGEYRLPGVRLRGHGLADTRLGRVLTRRVLTRPALDRLGTPDRRVLDRCVPTCGFLAERDLPDQLLANCLLPDCLLREPRRFRAGLCLRLYLYLYLRSLRGLRLPGARLRGLRLAPRALGTRHQQQVVVLGGVLGGVEEGVRGRRGDARLLHPACVLRQSLARDLAGVGHAYPSPIG</sequence>
<dbReference type="EMBL" id="AOPZ01000042">
    <property type="protein sequence ID" value="EPH45836.1"/>
    <property type="molecule type" value="Genomic_DNA"/>
</dbReference>
<gene>
    <name evidence="1" type="ORF">STRAU_1135</name>
</gene>
<evidence type="ECO:0000313" key="2">
    <source>
        <dbReference type="Proteomes" id="UP000014629"/>
    </source>
</evidence>
<dbReference type="AlphaFoldDB" id="S3ZQX6"/>
<name>S3ZQX6_9ACTN</name>
<accession>S3ZQX6</accession>
<organism evidence="1 2">
    <name type="scientific">Streptomyces aurantiacus JA 4570</name>
    <dbReference type="NCBI Taxonomy" id="1286094"/>
    <lineage>
        <taxon>Bacteria</taxon>
        <taxon>Bacillati</taxon>
        <taxon>Actinomycetota</taxon>
        <taxon>Actinomycetes</taxon>
        <taxon>Kitasatosporales</taxon>
        <taxon>Streptomycetaceae</taxon>
        <taxon>Streptomyces</taxon>
        <taxon>Streptomyces aurantiacus group</taxon>
    </lineage>
</organism>
<evidence type="ECO:0000313" key="1">
    <source>
        <dbReference type="EMBL" id="EPH45836.1"/>
    </source>
</evidence>
<comment type="caution">
    <text evidence="1">The sequence shown here is derived from an EMBL/GenBank/DDBJ whole genome shotgun (WGS) entry which is preliminary data.</text>
</comment>
<proteinExistence type="predicted"/>
<reference evidence="1 2" key="1">
    <citation type="submission" date="2013-02" db="EMBL/GenBank/DDBJ databases">
        <title>Draft Genome Sequence of Streptomyces aurantiacus, Which Produces Setomimycin.</title>
        <authorList>
            <person name="Gruening B.A."/>
            <person name="Praeg A."/>
            <person name="Erxleben A."/>
            <person name="Guenther S."/>
            <person name="Mueller M."/>
        </authorList>
    </citation>
    <scope>NUCLEOTIDE SEQUENCE [LARGE SCALE GENOMIC DNA]</scope>
    <source>
        <strain evidence="1 2">JA 4570</strain>
    </source>
</reference>